<dbReference type="STRING" id="207949.RED65_14847"/>
<accession>Q1N481</accession>
<name>Q1N481_9GAMM</name>
<proteinExistence type="predicted"/>
<dbReference type="HOGENOM" id="CLU_2204875_0_0_6"/>
<organism evidence="1 2">
    <name type="scientific">Bermanella marisrubri</name>
    <dbReference type="NCBI Taxonomy" id="207949"/>
    <lineage>
        <taxon>Bacteria</taxon>
        <taxon>Pseudomonadati</taxon>
        <taxon>Pseudomonadota</taxon>
        <taxon>Gammaproteobacteria</taxon>
        <taxon>Oceanospirillales</taxon>
        <taxon>Oceanospirillaceae</taxon>
        <taxon>Bermanella</taxon>
    </lineage>
</organism>
<protein>
    <submittedName>
        <fullName evidence="1">Uncharacterized protein</fullName>
    </submittedName>
</protein>
<keyword evidence="2" id="KW-1185">Reference proteome</keyword>
<dbReference type="EMBL" id="AAQH01000003">
    <property type="protein sequence ID" value="EAT12984.1"/>
    <property type="molecule type" value="Genomic_DNA"/>
</dbReference>
<evidence type="ECO:0000313" key="1">
    <source>
        <dbReference type="EMBL" id="EAT12984.1"/>
    </source>
</evidence>
<dbReference type="Proteomes" id="UP000004263">
    <property type="component" value="Unassembled WGS sequence"/>
</dbReference>
<reference evidence="1 2" key="1">
    <citation type="submission" date="2006-03" db="EMBL/GenBank/DDBJ databases">
        <authorList>
            <person name="Pinhassi J."/>
            <person name="Pedros-Alio C."/>
            <person name="Ferriera S."/>
            <person name="Johnson J."/>
            <person name="Kravitz S."/>
            <person name="Halpern A."/>
            <person name="Remington K."/>
            <person name="Beeson K."/>
            <person name="Tran B."/>
            <person name="Rogers Y.-H."/>
            <person name="Friedman R."/>
            <person name="Venter J.C."/>
        </authorList>
    </citation>
    <scope>NUCLEOTIDE SEQUENCE [LARGE SCALE GENOMIC DNA]</scope>
    <source>
        <strain evidence="1 2">RED65</strain>
    </source>
</reference>
<sequence length="107" mass="12990">METDAPTFEIYLNVEIWNQDKTHCGFANKRTKLPFQPHCGMIIKTKLGEFCFPHVVWDMTTRVFEASSRVVAGWDEQQRFLDVQYYIDEFRRDSWNIIQPRERKWRD</sequence>
<gene>
    <name evidence="1" type="ORF">RED65_14847</name>
</gene>
<dbReference type="RefSeq" id="WP_007018055.1">
    <property type="nucleotide sequence ID" value="NZ_CH724115.1"/>
</dbReference>
<dbReference type="AlphaFoldDB" id="Q1N481"/>
<comment type="caution">
    <text evidence="1">The sequence shown here is derived from an EMBL/GenBank/DDBJ whole genome shotgun (WGS) entry which is preliminary data.</text>
</comment>
<evidence type="ECO:0000313" key="2">
    <source>
        <dbReference type="Proteomes" id="UP000004263"/>
    </source>
</evidence>